<keyword evidence="7" id="KW-0325">Glycoprotein</keyword>
<dbReference type="GO" id="GO:0062101">
    <property type="term" value="F:peptidyl-aspartic acid 3-dioxygenase activity"/>
    <property type="evidence" value="ECO:0007669"/>
    <property type="project" value="InterPro"/>
</dbReference>
<dbReference type="RefSeq" id="XP_014842542.1">
    <property type="nucleotide sequence ID" value="XM_014987056.1"/>
</dbReference>
<evidence type="ECO:0000256" key="6">
    <source>
        <dbReference type="ARBA" id="ARBA00023157"/>
    </source>
</evidence>
<dbReference type="Proteomes" id="UP000261480">
    <property type="component" value="Unplaced"/>
</dbReference>
<evidence type="ECO:0000256" key="5">
    <source>
        <dbReference type="ARBA" id="ARBA00023136"/>
    </source>
</evidence>
<evidence type="ECO:0000259" key="11">
    <source>
        <dbReference type="Pfam" id="PF05279"/>
    </source>
</evidence>
<dbReference type="Pfam" id="PF05279">
    <property type="entry name" value="Asp-B-Hydro_N"/>
    <property type="match status" value="1"/>
</dbReference>
<reference evidence="12" key="1">
    <citation type="submission" date="2025-08" db="UniProtKB">
        <authorList>
            <consortium name="Ensembl"/>
        </authorList>
    </citation>
    <scope>IDENTIFICATION</scope>
</reference>
<proteinExistence type="predicted"/>
<keyword evidence="13" id="KW-1185">Reference proteome</keyword>
<keyword evidence="3 10" id="KW-0812">Transmembrane</keyword>
<dbReference type="OrthoDB" id="438431at2759"/>
<sequence length="289" mass="32198">MGDPANLVESITPPVVTAIPAGEMQDAGKSLLSSKNGKKPDSGSSSSSSSSFFTWFIVLALLGVWTSVAVVYFDLVDYQGVLDKAKGIQINLSETLQGKLAAYDTDGDGDFDVEDAKVLLDDKPAEGPCRGVNKESPSPRDVGLKLREALKQQLAIIHERVEAKKMAKLALAEVRQLLAKEEEEKELDLGRKEITARVKERVASRLKEEEEKMEKEEMEKALEKVQKEKAKQKEEKEEETKDKEGEKKSKKREEKVLGNEGKNEEKVKLTLKEKWKKIRAEKSVKGGKK</sequence>
<evidence type="ECO:0000256" key="8">
    <source>
        <dbReference type="ARBA" id="ARBA00037847"/>
    </source>
</evidence>
<accession>A0A3B3WN67</accession>
<dbReference type="InterPro" id="IPR039038">
    <property type="entry name" value="ASPH"/>
</dbReference>
<keyword evidence="5 10" id="KW-0472">Membrane</keyword>
<dbReference type="PANTHER" id="PTHR12366">
    <property type="entry name" value="ASPARTYL/ASPARAGINYL BETA-HYDROXYLASE"/>
    <property type="match status" value="1"/>
</dbReference>
<dbReference type="GO" id="GO:0005783">
    <property type="term" value="C:endoplasmic reticulum"/>
    <property type="evidence" value="ECO:0007669"/>
    <property type="project" value="TreeGrafter"/>
</dbReference>
<keyword evidence="4 10" id="KW-1133">Transmembrane helix</keyword>
<evidence type="ECO:0000256" key="1">
    <source>
        <dbReference type="ARBA" id="ARBA00004606"/>
    </source>
</evidence>
<feature type="transmembrane region" description="Helical" evidence="10">
    <location>
        <begin position="52"/>
        <end position="76"/>
    </location>
</feature>
<keyword evidence="2" id="KW-0597">Phosphoprotein</keyword>
<evidence type="ECO:0000313" key="12">
    <source>
        <dbReference type="Ensembl" id="ENSPMEP00000004255.1"/>
    </source>
</evidence>
<evidence type="ECO:0000256" key="7">
    <source>
        <dbReference type="ARBA" id="ARBA00023180"/>
    </source>
</evidence>
<dbReference type="GO" id="GO:0016020">
    <property type="term" value="C:membrane"/>
    <property type="evidence" value="ECO:0007669"/>
    <property type="project" value="UniProtKB-SubCell"/>
</dbReference>
<dbReference type="InterPro" id="IPR007943">
    <property type="entry name" value="Asp-B-hydro/Triadin_dom"/>
</dbReference>
<comment type="subcellular location">
    <subcellularLocation>
        <location evidence="8">Endomembrane system</location>
        <topology evidence="8">Single-pass membrane protein</topology>
    </subcellularLocation>
    <subcellularLocation>
        <location evidence="1">Membrane</location>
        <topology evidence="1">Single-pass type II membrane protein</topology>
    </subcellularLocation>
</comment>
<feature type="region of interest" description="Disordered" evidence="9">
    <location>
        <begin position="28"/>
        <end position="49"/>
    </location>
</feature>
<feature type="region of interest" description="Disordered" evidence="9">
    <location>
        <begin position="201"/>
        <end position="263"/>
    </location>
</feature>
<feature type="domain" description="Aspartyl beta-hydroxylase/Triadin" evidence="11">
    <location>
        <begin position="47"/>
        <end position="121"/>
    </location>
</feature>
<dbReference type="KEGG" id="pmei:106917814"/>
<dbReference type="Ensembl" id="ENSPMET00000009504.1">
    <property type="protein sequence ID" value="ENSPMEP00000004255.1"/>
    <property type="gene ID" value="ENSPMEG00000005452.1"/>
</dbReference>
<organism evidence="12 13">
    <name type="scientific">Poecilia mexicana</name>
    <dbReference type="NCBI Taxonomy" id="48701"/>
    <lineage>
        <taxon>Eukaryota</taxon>
        <taxon>Metazoa</taxon>
        <taxon>Chordata</taxon>
        <taxon>Craniata</taxon>
        <taxon>Vertebrata</taxon>
        <taxon>Euteleostomi</taxon>
        <taxon>Actinopterygii</taxon>
        <taxon>Neopterygii</taxon>
        <taxon>Teleostei</taxon>
        <taxon>Neoteleostei</taxon>
        <taxon>Acanthomorphata</taxon>
        <taxon>Ovalentaria</taxon>
        <taxon>Atherinomorphae</taxon>
        <taxon>Cyprinodontiformes</taxon>
        <taxon>Poeciliidae</taxon>
        <taxon>Poeciliinae</taxon>
        <taxon>Poecilia</taxon>
    </lineage>
</organism>
<evidence type="ECO:0000256" key="3">
    <source>
        <dbReference type="ARBA" id="ARBA00022692"/>
    </source>
</evidence>
<dbReference type="STRING" id="48701.ENSPMEP00000004255"/>
<evidence type="ECO:0000256" key="4">
    <source>
        <dbReference type="ARBA" id="ARBA00022989"/>
    </source>
</evidence>
<dbReference type="AlphaFoldDB" id="A0A3B3WN67"/>
<evidence type="ECO:0000256" key="9">
    <source>
        <dbReference type="SAM" id="MobiDB-lite"/>
    </source>
</evidence>
<dbReference type="GeneID" id="106917814"/>
<evidence type="ECO:0000256" key="10">
    <source>
        <dbReference type="SAM" id="Phobius"/>
    </source>
</evidence>
<keyword evidence="6" id="KW-1015">Disulfide bond</keyword>
<dbReference type="PANTHER" id="PTHR12366:SF29">
    <property type="entry name" value="ASPARTYL BETA-HYDROXYLASE, ISOFORM L"/>
    <property type="match status" value="1"/>
</dbReference>
<protein>
    <recommendedName>
        <fullName evidence="11">Aspartyl beta-hydroxylase/Triadin domain-containing protein</fullName>
    </recommendedName>
</protein>
<evidence type="ECO:0000256" key="2">
    <source>
        <dbReference type="ARBA" id="ARBA00022553"/>
    </source>
</evidence>
<evidence type="ECO:0000313" key="13">
    <source>
        <dbReference type="Proteomes" id="UP000261480"/>
    </source>
</evidence>
<reference evidence="12" key="2">
    <citation type="submission" date="2025-09" db="UniProtKB">
        <authorList>
            <consortium name="Ensembl"/>
        </authorList>
    </citation>
    <scope>IDENTIFICATION</scope>
</reference>
<name>A0A3B3WN67_9TELE</name>